<proteinExistence type="predicted"/>
<dbReference type="Gene3D" id="2.50.20.10">
    <property type="entry name" value="Lipoprotein localisation LolA/LolB/LppX"/>
    <property type="match status" value="1"/>
</dbReference>
<dbReference type="EMBL" id="JAKZJU020000001">
    <property type="protein sequence ID" value="MDL2059758.1"/>
    <property type="molecule type" value="Genomic_DNA"/>
</dbReference>
<keyword evidence="1" id="KW-0732">Signal</keyword>
<dbReference type="InterPro" id="IPR029046">
    <property type="entry name" value="LolA/LolB/LppX"/>
</dbReference>
<dbReference type="Proteomes" id="UP001165481">
    <property type="component" value="Unassembled WGS sequence"/>
</dbReference>
<keyword evidence="3" id="KW-1185">Reference proteome</keyword>
<reference evidence="2" key="1">
    <citation type="submission" date="2023-03" db="EMBL/GenBank/DDBJ databases">
        <title>Mesosutterella sp. nov. isolated from porcine feces.</title>
        <authorList>
            <person name="Yu S."/>
        </authorList>
    </citation>
    <scope>NUCLEOTIDE SEQUENCE</scope>
    <source>
        <strain evidence="2">AGMB02718</strain>
    </source>
</reference>
<evidence type="ECO:0000313" key="2">
    <source>
        <dbReference type="EMBL" id="MDL2059758.1"/>
    </source>
</evidence>
<sequence length="194" mass="21418">MCSPLLSRAEELTLESLSRRLSGVRTLTADFTQNRRLRAAARPLVSRGRVAVVQGAGVLWDQASPFVTRTTVTRQKITIELEGGRTEVVTSKSNPRAFAFASLMQSVLSGDASAFKSQFDVKSLKERPGGRWELALAARSEPLSRMFSLVRISGREAVESLELRSAAKEVTRIDFKSLVLNEAPDETVRRRLGL</sequence>
<name>A0ABT7IMZ8_9BURK</name>
<keyword evidence="2" id="KW-0449">Lipoprotein</keyword>
<dbReference type="Pfam" id="PF03548">
    <property type="entry name" value="LolA"/>
    <property type="match status" value="1"/>
</dbReference>
<dbReference type="RefSeq" id="WP_243377204.1">
    <property type="nucleotide sequence ID" value="NZ_JAKZJU020000001.1"/>
</dbReference>
<gene>
    <name evidence="2" type="ORF">MUN46_007435</name>
</gene>
<comment type="caution">
    <text evidence="2">The sequence shown here is derived from an EMBL/GenBank/DDBJ whole genome shotgun (WGS) entry which is preliminary data.</text>
</comment>
<evidence type="ECO:0000256" key="1">
    <source>
        <dbReference type="ARBA" id="ARBA00022729"/>
    </source>
</evidence>
<protein>
    <submittedName>
        <fullName evidence="2">Outer membrane lipoprotein carrier protein LolA</fullName>
    </submittedName>
</protein>
<dbReference type="InterPro" id="IPR004564">
    <property type="entry name" value="OM_lipoprot_carrier_LolA-like"/>
</dbReference>
<dbReference type="CDD" id="cd16325">
    <property type="entry name" value="LolA"/>
    <property type="match status" value="1"/>
</dbReference>
<organism evidence="2 3">
    <name type="scientific">Mesosutterella faecium</name>
    <dbReference type="NCBI Taxonomy" id="2925194"/>
    <lineage>
        <taxon>Bacteria</taxon>
        <taxon>Pseudomonadati</taxon>
        <taxon>Pseudomonadota</taxon>
        <taxon>Betaproteobacteria</taxon>
        <taxon>Burkholderiales</taxon>
        <taxon>Sutterellaceae</taxon>
        <taxon>Mesosutterella</taxon>
    </lineage>
</organism>
<accession>A0ABT7IMZ8</accession>
<dbReference type="SUPFAM" id="SSF89392">
    <property type="entry name" value="Prokaryotic lipoproteins and lipoprotein localization factors"/>
    <property type="match status" value="1"/>
</dbReference>
<evidence type="ECO:0000313" key="3">
    <source>
        <dbReference type="Proteomes" id="UP001165481"/>
    </source>
</evidence>